<keyword evidence="1" id="KW-0472">Membrane</keyword>
<proteinExistence type="predicted"/>
<accession>A0A2I8VS13</accession>
<gene>
    <name evidence="2" type="ORF">C2R22_24525</name>
</gene>
<dbReference type="Proteomes" id="UP000236584">
    <property type="component" value="Plasmid unnamed5"/>
</dbReference>
<keyword evidence="3" id="KW-1185">Reference proteome</keyword>
<keyword evidence="2" id="KW-0614">Plasmid</keyword>
<evidence type="ECO:0000313" key="2">
    <source>
        <dbReference type="EMBL" id="AUV84697.1"/>
    </source>
</evidence>
<dbReference type="AlphaFoldDB" id="A0A2I8VS13"/>
<evidence type="ECO:0000313" key="3">
    <source>
        <dbReference type="Proteomes" id="UP000236584"/>
    </source>
</evidence>
<keyword evidence="1" id="KW-0812">Transmembrane</keyword>
<dbReference type="KEGG" id="srub:C2R22_24525"/>
<feature type="transmembrane region" description="Helical" evidence="1">
    <location>
        <begin position="33"/>
        <end position="66"/>
    </location>
</feature>
<sequence>MGVGERLTMVWTPIPRSAVRWVRNLVSGGLLDVLWWSLITLVIVIIAYVLAQMGVIGGVIAGSLLATLISDNVRAYVRDVYSRNFWRFNP</sequence>
<name>A0A2I8VS13_9EURY</name>
<reference evidence="2 3" key="1">
    <citation type="submission" date="2018-01" db="EMBL/GenBank/DDBJ databases">
        <title>Complete genome sequence of Salinigranum rubrum GX10T, an extremely halophilic archaeon isolated from a marine solar saltern.</title>
        <authorList>
            <person name="Han S."/>
        </authorList>
    </citation>
    <scope>NUCLEOTIDE SEQUENCE [LARGE SCALE GENOMIC DNA]</scope>
    <source>
        <strain evidence="2 3">GX10</strain>
        <plasmid evidence="3">Plasmid unnamed5</plasmid>
    </source>
</reference>
<dbReference type="EMBL" id="CP026314">
    <property type="protein sequence ID" value="AUV84697.1"/>
    <property type="molecule type" value="Genomic_DNA"/>
</dbReference>
<organism evidence="2 3">
    <name type="scientific">Salinigranum rubrum</name>
    <dbReference type="NCBI Taxonomy" id="755307"/>
    <lineage>
        <taxon>Archaea</taxon>
        <taxon>Methanobacteriati</taxon>
        <taxon>Methanobacteriota</taxon>
        <taxon>Stenosarchaea group</taxon>
        <taxon>Halobacteria</taxon>
        <taxon>Halobacteriales</taxon>
        <taxon>Haloferacaceae</taxon>
        <taxon>Salinigranum</taxon>
    </lineage>
</organism>
<geneLocation type="plasmid" evidence="2 3">
    <name>unnamed5</name>
</geneLocation>
<evidence type="ECO:0000256" key="1">
    <source>
        <dbReference type="SAM" id="Phobius"/>
    </source>
</evidence>
<protein>
    <submittedName>
        <fullName evidence="2">Uncharacterized protein</fullName>
    </submittedName>
</protein>
<keyword evidence="1" id="KW-1133">Transmembrane helix</keyword>